<comment type="caution">
    <text evidence="1">The sequence shown here is derived from an EMBL/GenBank/DDBJ whole genome shotgun (WGS) entry which is preliminary data.</text>
</comment>
<evidence type="ECO:0000313" key="1">
    <source>
        <dbReference type="EMBL" id="GEL21156.1"/>
    </source>
</evidence>
<dbReference type="OrthoDB" id="3577141at2"/>
<protein>
    <submittedName>
        <fullName evidence="1">Uncharacterized protein</fullName>
    </submittedName>
</protein>
<dbReference type="EMBL" id="BJVJ01000001">
    <property type="protein sequence ID" value="GEL21156.1"/>
    <property type="molecule type" value="Genomic_DNA"/>
</dbReference>
<name>A0A511D8P2_9PSEU</name>
<sequence length="74" mass="7862">MGFGTSGPPDGHYEFRIIGRLSDRARAAFPGMDVREVPAETIISGDVADDGGLQDVLSLMQSLGLEVVSVRRAT</sequence>
<gene>
    <name evidence="1" type="ORF">PSU4_01100</name>
</gene>
<organism evidence="1 2">
    <name type="scientific">Pseudonocardia sulfidoxydans NBRC 16205</name>
    <dbReference type="NCBI Taxonomy" id="1223511"/>
    <lineage>
        <taxon>Bacteria</taxon>
        <taxon>Bacillati</taxon>
        <taxon>Actinomycetota</taxon>
        <taxon>Actinomycetes</taxon>
        <taxon>Pseudonocardiales</taxon>
        <taxon>Pseudonocardiaceae</taxon>
        <taxon>Pseudonocardia</taxon>
    </lineage>
</organism>
<dbReference type="RefSeq" id="WP_147101518.1">
    <property type="nucleotide sequence ID" value="NZ_BJVJ01000001.1"/>
</dbReference>
<evidence type="ECO:0000313" key="2">
    <source>
        <dbReference type="Proteomes" id="UP000321685"/>
    </source>
</evidence>
<reference evidence="1 2" key="1">
    <citation type="submission" date="2019-07" db="EMBL/GenBank/DDBJ databases">
        <title>Whole genome shotgun sequence of Pseudonocardia sulfidoxydans NBRC 16205.</title>
        <authorList>
            <person name="Hosoyama A."/>
            <person name="Uohara A."/>
            <person name="Ohji S."/>
            <person name="Ichikawa N."/>
        </authorList>
    </citation>
    <scope>NUCLEOTIDE SEQUENCE [LARGE SCALE GENOMIC DNA]</scope>
    <source>
        <strain evidence="1 2">NBRC 16205</strain>
    </source>
</reference>
<dbReference type="AlphaFoldDB" id="A0A511D8P2"/>
<keyword evidence="2" id="KW-1185">Reference proteome</keyword>
<accession>A0A511D8P2</accession>
<dbReference type="Proteomes" id="UP000321685">
    <property type="component" value="Unassembled WGS sequence"/>
</dbReference>
<proteinExistence type="predicted"/>